<evidence type="ECO:0000256" key="2">
    <source>
        <dbReference type="ARBA" id="ARBA00023008"/>
    </source>
</evidence>
<dbReference type="PANTHER" id="PTHR11474">
    <property type="entry name" value="TYROSINASE FAMILY MEMBER"/>
    <property type="match status" value="1"/>
</dbReference>
<dbReference type="EnsemblProtists" id="EOD31652">
    <property type="protein sequence ID" value="EOD31652"/>
    <property type="gene ID" value="EMIHUDRAFT_112708"/>
</dbReference>
<evidence type="ECO:0000256" key="1">
    <source>
        <dbReference type="ARBA" id="ARBA00022723"/>
    </source>
</evidence>
<keyword evidence="6" id="KW-1185">Reference proteome</keyword>
<dbReference type="InterPro" id="IPR008922">
    <property type="entry name" value="Di-copper_centre_dom_sf"/>
</dbReference>
<reference evidence="6" key="1">
    <citation type="journal article" date="2013" name="Nature">
        <title>Pan genome of the phytoplankton Emiliania underpins its global distribution.</title>
        <authorList>
            <person name="Read B.A."/>
            <person name="Kegel J."/>
            <person name="Klute M.J."/>
            <person name="Kuo A."/>
            <person name="Lefebvre S.C."/>
            <person name="Maumus F."/>
            <person name="Mayer C."/>
            <person name="Miller J."/>
            <person name="Monier A."/>
            <person name="Salamov A."/>
            <person name="Young J."/>
            <person name="Aguilar M."/>
            <person name="Claverie J.M."/>
            <person name="Frickenhaus S."/>
            <person name="Gonzalez K."/>
            <person name="Herman E.K."/>
            <person name="Lin Y.C."/>
            <person name="Napier J."/>
            <person name="Ogata H."/>
            <person name="Sarno A.F."/>
            <person name="Shmutz J."/>
            <person name="Schroeder D."/>
            <person name="de Vargas C."/>
            <person name="Verret F."/>
            <person name="von Dassow P."/>
            <person name="Valentin K."/>
            <person name="Van de Peer Y."/>
            <person name="Wheeler G."/>
            <person name="Dacks J.B."/>
            <person name="Delwiche C.F."/>
            <person name="Dyhrman S.T."/>
            <person name="Glockner G."/>
            <person name="John U."/>
            <person name="Richards T."/>
            <person name="Worden A.Z."/>
            <person name="Zhang X."/>
            <person name="Grigoriev I.V."/>
            <person name="Allen A.E."/>
            <person name="Bidle K."/>
            <person name="Borodovsky M."/>
            <person name="Bowler C."/>
            <person name="Brownlee C."/>
            <person name="Cock J.M."/>
            <person name="Elias M."/>
            <person name="Gladyshev V.N."/>
            <person name="Groth M."/>
            <person name="Guda C."/>
            <person name="Hadaegh A."/>
            <person name="Iglesias-Rodriguez M.D."/>
            <person name="Jenkins J."/>
            <person name="Jones B.M."/>
            <person name="Lawson T."/>
            <person name="Leese F."/>
            <person name="Lindquist E."/>
            <person name="Lobanov A."/>
            <person name="Lomsadze A."/>
            <person name="Malik S.B."/>
            <person name="Marsh M.E."/>
            <person name="Mackinder L."/>
            <person name="Mock T."/>
            <person name="Mueller-Roeber B."/>
            <person name="Pagarete A."/>
            <person name="Parker M."/>
            <person name="Probert I."/>
            <person name="Quesneville H."/>
            <person name="Raines C."/>
            <person name="Rensing S.A."/>
            <person name="Riano-Pachon D.M."/>
            <person name="Richier S."/>
            <person name="Rokitta S."/>
            <person name="Shiraiwa Y."/>
            <person name="Soanes D.M."/>
            <person name="van der Giezen M."/>
            <person name="Wahlund T.M."/>
            <person name="Williams B."/>
            <person name="Wilson W."/>
            <person name="Wolfe G."/>
            <person name="Wurch L.L."/>
        </authorList>
    </citation>
    <scope>NUCLEOTIDE SEQUENCE</scope>
</reference>
<evidence type="ECO:0000256" key="3">
    <source>
        <dbReference type="SAM" id="SignalP"/>
    </source>
</evidence>
<dbReference type="PANTHER" id="PTHR11474:SF126">
    <property type="entry name" value="TYROSINASE-LIKE PROTEIN TYR-1-RELATED"/>
    <property type="match status" value="1"/>
</dbReference>
<dbReference type="InterPro" id="IPR002227">
    <property type="entry name" value="Tyrosinase_Cu-bd"/>
</dbReference>
<name>A0A0D3K7B7_EMIH1</name>
<dbReference type="Pfam" id="PF00264">
    <property type="entry name" value="Tyrosinase"/>
    <property type="match status" value="1"/>
</dbReference>
<protein>
    <recommendedName>
        <fullName evidence="4">Tyrosinase copper-binding domain-containing protein</fullName>
    </recommendedName>
</protein>
<feature type="domain" description="Tyrosinase copper-binding" evidence="4">
    <location>
        <begin position="81"/>
        <end position="185"/>
    </location>
</feature>
<dbReference type="SUPFAM" id="SSF48056">
    <property type="entry name" value="Di-copper centre-containing domain"/>
    <property type="match status" value="1"/>
</dbReference>
<dbReference type="GO" id="GO:0046872">
    <property type="term" value="F:metal ion binding"/>
    <property type="evidence" value="ECO:0007669"/>
    <property type="project" value="UniProtKB-KW"/>
</dbReference>
<proteinExistence type="predicted"/>
<accession>A0A0D3K7B7</accession>
<evidence type="ECO:0000313" key="5">
    <source>
        <dbReference type="EnsemblProtists" id="EOD31652"/>
    </source>
</evidence>
<keyword evidence="2" id="KW-0186">Copper</keyword>
<dbReference type="GO" id="GO:0016491">
    <property type="term" value="F:oxidoreductase activity"/>
    <property type="evidence" value="ECO:0007669"/>
    <property type="project" value="InterPro"/>
</dbReference>
<dbReference type="Proteomes" id="UP000013827">
    <property type="component" value="Unassembled WGS sequence"/>
</dbReference>
<evidence type="ECO:0000313" key="6">
    <source>
        <dbReference type="Proteomes" id="UP000013827"/>
    </source>
</evidence>
<dbReference type="RefSeq" id="XP_005784081.1">
    <property type="nucleotide sequence ID" value="XM_005784024.1"/>
</dbReference>
<dbReference type="InterPro" id="IPR050316">
    <property type="entry name" value="Tyrosinase/Hemocyanin"/>
</dbReference>
<dbReference type="AlphaFoldDB" id="A0A0D3K7B7"/>
<dbReference type="GeneID" id="17276926"/>
<keyword evidence="1" id="KW-0479">Metal-binding</keyword>
<feature type="signal peptide" evidence="3">
    <location>
        <begin position="1"/>
        <end position="17"/>
    </location>
</feature>
<dbReference type="PaxDb" id="2903-EOD31652"/>
<evidence type="ECO:0000259" key="4">
    <source>
        <dbReference type="Pfam" id="PF00264"/>
    </source>
</evidence>
<dbReference type="KEGG" id="ehx:EMIHUDRAFT_112708"/>
<sequence>MLKIASLLLASALPASALPVCLVPLGFAPAAKPSKCHPNAMEPSLRREVRELSAAEWKRYTDALWVYKKGTRLCTDSFLPTYDAAVAFHGLSADNETYDQAHKGPKFGSFHGMHLAEVERCLRQIDPELEGIPYWDWTIDPMGVFTPQLFGSPGTAENNFSVVDGPFKDWPIPMLNSPTLANLPFSLDLFKGNAPCHGLHDKYYPMAFQFNKEGDAPYDTCKGFSGKTPSVKECYSYLAVYDKYVEMPSRDEL</sequence>
<reference evidence="5" key="2">
    <citation type="submission" date="2024-10" db="UniProtKB">
        <authorList>
            <consortium name="EnsemblProtists"/>
        </authorList>
    </citation>
    <scope>IDENTIFICATION</scope>
</reference>
<dbReference type="HOGENOM" id="CLU_1100221_0_0_1"/>
<feature type="chain" id="PRO_5044291705" description="Tyrosinase copper-binding domain-containing protein" evidence="3">
    <location>
        <begin position="18"/>
        <end position="253"/>
    </location>
</feature>
<organism evidence="5 6">
    <name type="scientific">Emiliania huxleyi (strain CCMP1516)</name>
    <dbReference type="NCBI Taxonomy" id="280463"/>
    <lineage>
        <taxon>Eukaryota</taxon>
        <taxon>Haptista</taxon>
        <taxon>Haptophyta</taxon>
        <taxon>Prymnesiophyceae</taxon>
        <taxon>Isochrysidales</taxon>
        <taxon>Noelaerhabdaceae</taxon>
        <taxon>Emiliania</taxon>
    </lineage>
</organism>
<keyword evidence="3" id="KW-0732">Signal</keyword>
<dbReference type="Gene3D" id="1.10.1280.10">
    <property type="entry name" value="Di-copper center containing domain from catechol oxidase"/>
    <property type="match status" value="1"/>
</dbReference>